<feature type="region of interest" description="Disordered" evidence="1">
    <location>
        <begin position="1"/>
        <end position="24"/>
    </location>
</feature>
<dbReference type="Pfam" id="PF01936">
    <property type="entry name" value="NYN"/>
    <property type="match status" value="1"/>
</dbReference>
<gene>
    <name evidence="3" type="ORF">NIES2135_29730</name>
</gene>
<dbReference type="InterPro" id="IPR047140">
    <property type="entry name" value="LabA"/>
</dbReference>
<keyword evidence="4" id="KW-1185">Reference proteome</keyword>
<dbReference type="GO" id="GO:0004540">
    <property type="term" value="F:RNA nuclease activity"/>
    <property type="evidence" value="ECO:0007669"/>
    <property type="project" value="InterPro"/>
</dbReference>
<dbReference type="Gene3D" id="3.40.50.1010">
    <property type="entry name" value="5'-nuclease"/>
    <property type="match status" value="1"/>
</dbReference>
<dbReference type="CDD" id="cd10911">
    <property type="entry name" value="PIN_LabA"/>
    <property type="match status" value="1"/>
</dbReference>
<dbReference type="PANTHER" id="PTHR35458">
    <property type="entry name" value="SLR0755 PROTEIN"/>
    <property type="match status" value="1"/>
</dbReference>
<name>A0A1Z4JHK8_LEPBY</name>
<dbReference type="PANTHER" id="PTHR35458:SF8">
    <property type="entry name" value="SLR0650 PROTEIN"/>
    <property type="match status" value="1"/>
</dbReference>
<feature type="compositionally biased region" description="Polar residues" evidence="1">
    <location>
        <begin position="8"/>
        <end position="24"/>
    </location>
</feature>
<evidence type="ECO:0000313" key="3">
    <source>
        <dbReference type="EMBL" id="BAY56143.1"/>
    </source>
</evidence>
<dbReference type="InterPro" id="IPR021139">
    <property type="entry name" value="NYN"/>
</dbReference>
<reference evidence="3 4" key="1">
    <citation type="submission" date="2017-06" db="EMBL/GenBank/DDBJ databases">
        <title>Genome sequencing of cyanobaciteial culture collection at National Institute for Environmental Studies (NIES).</title>
        <authorList>
            <person name="Hirose Y."/>
            <person name="Shimura Y."/>
            <person name="Fujisawa T."/>
            <person name="Nakamura Y."/>
            <person name="Kawachi M."/>
        </authorList>
    </citation>
    <scope>NUCLEOTIDE SEQUENCE [LARGE SCALE GENOMIC DNA]</scope>
    <source>
        <strain evidence="3 4">NIES-2135</strain>
    </source>
</reference>
<accession>A0A1Z4JHK8</accession>
<dbReference type="EMBL" id="AP018203">
    <property type="protein sequence ID" value="BAY56143.1"/>
    <property type="molecule type" value="Genomic_DNA"/>
</dbReference>
<proteinExistence type="predicted"/>
<protein>
    <recommendedName>
        <fullName evidence="2">NYN domain-containing protein</fullName>
    </recommendedName>
</protein>
<sequence length="201" mass="22811">MQLVPRPSHSSFPENSSLGKTSQYKQLIPSDPEERVVILIDGANLFYAAMQLGMEIDYTRLLQCLTGDRSLVRAYFYTGVDRANEKQQRFLLWMRHNGFRVVSKELIQHPDGSKKADLNIEMAVDMITLSQHCDTIILLSGTGDLTYAVDHVSYRGVKIEVVSLPTMTSDSLIHVSDHFIDLTHLKPNIEKLRPAQERIPD</sequence>
<evidence type="ECO:0000313" key="4">
    <source>
        <dbReference type="Proteomes" id="UP000217895"/>
    </source>
</evidence>
<evidence type="ECO:0000259" key="2">
    <source>
        <dbReference type="Pfam" id="PF01936"/>
    </source>
</evidence>
<dbReference type="AlphaFoldDB" id="A0A1Z4JHK8"/>
<dbReference type="Proteomes" id="UP000217895">
    <property type="component" value="Chromosome"/>
</dbReference>
<organism evidence="3 4">
    <name type="scientific">Leptolyngbya boryana NIES-2135</name>
    <dbReference type="NCBI Taxonomy" id="1973484"/>
    <lineage>
        <taxon>Bacteria</taxon>
        <taxon>Bacillati</taxon>
        <taxon>Cyanobacteriota</taxon>
        <taxon>Cyanophyceae</taxon>
        <taxon>Leptolyngbyales</taxon>
        <taxon>Leptolyngbyaceae</taxon>
        <taxon>Leptolyngbya group</taxon>
        <taxon>Leptolyngbya</taxon>
    </lineage>
</organism>
<feature type="domain" description="NYN" evidence="2">
    <location>
        <begin position="35"/>
        <end position="182"/>
    </location>
</feature>
<evidence type="ECO:0000256" key="1">
    <source>
        <dbReference type="SAM" id="MobiDB-lite"/>
    </source>
</evidence>